<dbReference type="STRING" id="63057.A0A2P5F571"/>
<protein>
    <submittedName>
        <fullName evidence="1">Cytochrome P</fullName>
    </submittedName>
</protein>
<accession>A0A2P5F571</accession>
<sequence length="150" mass="17489">MRKIFVPEMLNTIILDNLYELRMDEAKASGSTRRTSRGRRSLRLLRKPNVPNIFLSLARFDIQGIERDTKKVNRVFEDMFDSTIEERKKMMVEAKGKGGENNNYSGNEMKMRKDYFLQFLLELHENEDTSKTSLSSAELKATITLYILCP</sequence>
<comment type="caution">
    <text evidence="1">The sequence shown here is derived from an EMBL/GenBank/DDBJ whole genome shotgun (WGS) entry which is preliminary data.</text>
</comment>
<dbReference type="InParanoid" id="A0A2P5F571"/>
<dbReference type="AlphaFoldDB" id="A0A2P5F571"/>
<evidence type="ECO:0000313" key="1">
    <source>
        <dbReference type="EMBL" id="PON92925.1"/>
    </source>
</evidence>
<organism evidence="1 2">
    <name type="scientific">Trema orientale</name>
    <name type="common">Charcoal tree</name>
    <name type="synonym">Celtis orientalis</name>
    <dbReference type="NCBI Taxonomy" id="63057"/>
    <lineage>
        <taxon>Eukaryota</taxon>
        <taxon>Viridiplantae</taxon>
        <taxon>Streptophyta</taxon>
        <taxon>Embryophyta</taxon>
        <taxon>Tracheophyta</taxon>
        <taxon>Spermatophyta</taxon>
        <taxon>Magnoliopsida</taxon>
        <taxon>eudicotyledons</taxon>
        <taxon>Gunneridae</taxon>
        <taxon>Pentapetalae</taxon>
        <taxon>rosids</taxon>
        <taxon>fabids</taxon>
        <taxon>Rosales</taxon>
        <taxon>Cannabaceae</taxon>
        <taxon>Trema</taxon>
    </lineage>
</organism>
<dbReference type="SUPFAM" id="SSF48264">
    <property type="entry name" value="Cytochrome P450"/>
    <property type="match status" value="1"/>
</dbReference>
<dbReference type="InterPro" id="IPR036396">
    <property type="entry name" value="Cyt_P450_sf"/>
</dbReference>
<reference evidence="2" key="1">
    <citation type="submission" date="2016-06" db="EMBL/GenBank/DDBJ databases">
        <title>Parallel loss of symbiosis genes in relatives of nitrogen-fixing non-legume Parasponia.</title>
        <authorList>
            <person name="Van Velzen R."/>
            <person name="Holmer R."/>
            <person name="Bu F."/>
            <person name="Rutten L."/>
            <person name="Van Zeijl A."/>
            <person name="Liu W."/>
            <person name="Santuari L."/>
            <person name="Cao Q."/>
            <person name="Sharma T."/>
            <person name="Shen D."/>
            <person name="Roswanjaya Y."/>
            <person name="Wardhani T."/>
            <person name="Kalhor M.S."/>
            <person name="Jansen J."/>
            <person name="Van den Hoogen J."/>
            <person name="Gungor B."/>
            <person name="Hartog M."/>
            <person name="Hontelez J."/>
            <person name="Verver J."/>
            <person name="Yang W.-C."/>
            <person name="Schijlen E."/>
            <person name="Repin R."/>
            <person name="Schilthuizen M."/>
            <person name="Schranz E."/>
            <person name="Heidstra R."/>
            <person name="Miyata K."/>
            <person name="Fedorova E."/>
            <person name="Kohlen W."/>
            <person name="Bisseling T."/>
            <person name="Smit S."/>
            <person name="Geurts R."/>
        </authorList>
    </citation>
    <scope>NUCLEOTIDE SEQUENCE [LARGE SCALE GENOMIC DNA]</scope>
    <source>
        <strain evidence="2">cv. RG33-2</strain>
    </source>
</reference>
<dbReference type="PANTHER" id="PTHR47951:SF7">
    <property type="entry name" value="FLAVONOID 3',5'-HYDROXYLASE-LIKE ISOFORM X1"/>
    <property type="match status" value="1"/>
</dbReference>
<dbReference type="Proteomes" id="UP000237000">
    <property type="component" value="Unassembled WGS sequence"/>
</dbReference>
<gene>
    <name evidence="1" type="ORF">TorRG33x02_112040</name>
</gene>
<keyword evidence="2" id="KW-1185">Reference proteome</keyword>
<dbReference type="GO" id="GO:0004497">
    <property type="term" value="F:monooxygenase activity"/>
    <property type="evidence" value="ECO:0007669"/>
    <property type="project" value="InterPro"/>
</dbReference>
<dbReference type="PANTHER" id="PTHR47951">
    <property type="entry name" value="OS08G0547900 PROTEIN"/>
    <property type="match status" value="1"/>
</dbReference>
<name>A0A2P5F571_TREOI</name>
<dbReference type="GO" id="GO:0005506">
    <property type="term" value="F:iron ion binding"/>
    <property type="evidence" value="ECO:0007669"/>
    <property type="project" value="InterPro"/>
</dbReference>
<proteinExistence type="predicted"/>
<dbReference type="GO" id="GO:0016705">
    <property type="term" value="F:oxidoreductase activity, acting on paired donors, with incorporation or reduction of molecular oxygen"/>
    <property type="evidence" value="ECO:0007669"/>
    <property type="project" value="InterPro"/>
</dbReference>
<dbReference type="EMBL" id="JXTC01000061">
    <property type="protein sequence ID" value="PON92925.1"/>
    <property type="molecule type" value="Genomic_DNA"/>
</dbReference>
<dbReference type="GO" id="GO:0020037">
    <property type="term" value="F:heme binding"/>
    <property type="evidence" value="ECO:0007669"/>
    <property type="project" value="InterPro"/>
</dbReference>
<dbReference type="Gene3D" id="1.10.630.10">
    <property type="entry name" value="Cytochrome P450"/>
    <property type="match status" value="1"/>
</dbReference>
<evidence type="ECO:0000313" key="2">
    <source>
        <dbReference type="Proteomes" id="UP000237000"/>
    </source>
</evidence>